<protein>
    <recommendedName>
        <fullName evidence="4">Fungal N-terminal domain-containing protein</fullName>
    </recommendedName>
</protein>
<reference evidence="2 3" key="1">
    <citation type="submission" date="2016-12" db="EMBL/GenBank/DDBJ databases">
        <title>The genomes of Aspergillus section Nigri reveals drivers in fungal speciation.</title>
        <authorList>
            <consortium name="DOE Joint Genome Institute"/>
            <person name="Vesth T.C."/>
            <person name="Nybo J."/>
            <person name="Theobald S."/>
            <person name="Brandl J."/>
            <person name="Frisvad J.C."/>
            <person name="Nielsen K.F."/>
            <person name="Lyhne E.K."/>
            <person name="Kogle M.E."/>
            <person name="Kuo A."/>
            <person name="Riley R."/>
            <person name="Clum A."/>
            <person name="Nolan M."/>
            <person name="Lipzen A."/>
            <person name="Salamov A."/>
            <person name="Henrissat B."/>
            <person name="Wiebenga A."/>
            <person name="De Vries R.P."/>
            <person name="Grigoriev I.V."/>
            <person name="Mortensen U.H."/>
            <person name="Andersen M.R."/>
            <person name="Baker S.E."/>
        </authorList>
    </citation>
    <scope>NUCLEOTIDE SEQUENCE [LARGE SCALE GENOMIC DNA]</scope>
    <source>
        <strain evidence="2 3">IBT 23096</strain>
    </source>
</reference>
<evidence type="ECO:0000256" key="1">
    <source>
        <dbReference type="SAM" id="Coils"/>
    </source>
</evidence>
<dbReference type="GeneID" id="36559907"/>
<dbReference type="AlphaFoldDB" id="A0A2I2GDN8"/>
<comment type="caution">
    <text evidence="2">The sequence shown here is derived from an EMBL/GenBank/DDBJ whole genome shotgun (WGS) entry which is preliminary data.</text>
</comment>
<sequence length="227" mass="25246">MDIVSGVFGILPPIFTLLKKAVTSFSKMEELLQDGSDLERLVTGLKEQFDGLQGGSFREDIPGPEKELYVLLEEKCNQLYHEMRQIKEEFQHGNKFLRYLSPAFQRASRRISKLQTELESDLTVIGHLDGTARFIADKWKASVAIAAGMDMGNGNARTPAGNAGDLKHEHLWVMLTSDLLGIKKGHTVTDCDNEVHCFNCKNQAIWVVAVHETDAMALISNNGTSII</sequence>
<organism evidence="2 3">
    <name type="scientific">Aspergillus steynii IBT 23096</name>
    <dbReference type="NCBI Taxonomy" id="1392250"/>
    <lineage>
        <taxon>Eukaryota</taxon>
        <taxon>Fungi</taxon>
        <taxon>Dikarya</taxon>
        <taxon>Ascomycota</taxon>
        <taxon>Pezizomycotina</taxon>
        <taxon>Eurotiomycetes</taxon>
        <taxon>Eurotiomycetidae</taxon>
        <taxon>Eurotiales</taxon>
        <taxon>Aspergillaceae</taxon>
        <taxon>Aspergillus</taxon>
        <taxon>Aspergillus subgen. Circumdati</taxon>
    </lineage>
</organism>
<gene>
    <name evidence="2" type="ORF">P170DRAFT_463984</name>
</gene>
<dbReference type="Proteomes" id="UP000234275">
    <property type="component" value="Unassembled WGS sequence"/>
</dbReference>
<evidence type="ECO:0008006" key="4">
    <source>
        <dbReference type="Google" id="ProtNLM"/>
    </source>
</evidence>
<evidence type="ECO:0000313" key="3">
    <source>
        <dbReference type="Proteomes" id="UP000234275"/>
    </source>
</evidence>
<dbReference type="VEuPathDB" id="FungiDB:P170DRAFT_463984"/>
<dbReference type="RefSeq" id="XP_024706253.1">
    <property type="nucleotide sequence ID" value="XM_024852209.1"/>
</dbReference>
<accession>A0A2I2GDN8</accession>
<feature type="coiled-coil region" evidence="1">
    <location>
        <begin position="28"/>
        <end position="89"/>
    </location>
</feature>
<keyword evidence="1" id="KW-0175">Coiled coil</keyword>
<dbReference type="EMBL" id="MSFO01000003">
    <property type="protein sequence ID" value="PLB50951.1"/>
    <property type="molecule type" value="Genomic_DNA"/>
</dbReference>
<evidence type="ECO:0000313" key="2">
    <source>
        <dbReference type="EMBL" id="PLB50951.1"/>
    </source>
</evidence>
<dbReference type="OrthoDB" id="10453775at2759"/>
<proteinExistence type="predicted"/>
<keyword evidence="3" id="KW-1185">Reference proteome</keyword>
<name>A0A2I2GDN8_9EURO</name>